<dbReference type="Proteomes" id="UP001357485">
    <property type="component" value="Unassembled WGS sequence"/>
</dbReference>
<evidence type="ECO:0000313" key="3">
    <source>
        <dbReference type="Proteomes" id="UP001357485"/>
    </source>
</evidence>
<proteinExistence type="predicted"/>
<dbReference type="EMBL" id="JAVRRA010016564">
    <property type="protein sequence ID" value="KAK5201591.1"/>
    <property type="molecule type" value="Genomic_DNA"/>
</dbReference>
<gene>
    <name evidence="2" type="ORF">LTR16_002140</name>
</gene>
<feature type="domain" description="DUF4470" evidence="1">
    <location>
        <begin position="15"/>
        <end position="60"/>
    </location>
</feature>
<sequence>MLTNTYVSLREWFYPIGNTPAVDLLRDASLHHDQSEQTQTVELLLLACGDPRNILFSLFCHGGQSRNIILLTMIADQRLVGQSDKEKDGTSSTLWNIFYHVFIPESDLAVLQKQSDKLLKLTTSADVWSSSPYGSWTCFLDEHTRFAVRKIWSQYAETVNFTKLERNNLERRGREGFAKIYKTKVQGMTTMHGARSAGAHALAAIETTSEAFRQYWKTGVVGGNREDLLALGKGGTGRVNPMFAISSASNRDFALHYGSDPLLSFHLAPAFHEASTNVDKVVALAKSEFQKWCASFSRFLEQTHIRLIMYCGEAVRLCYELQAHIGGIHAPPPLTRLYKSVWSSTPLQIDTTDSTRRIGLFDVIDTSNVVDHVGILNVLPAVAPLLSRRPSSVLFTESLLAAADDPVSSLSNMLCFCCLPSSRGEKCFDCYES</sequence>
<organism evidence="2 3">
    <name type="scientific">Cryomyces antarcticus</name>
    <dbReference type="NCBI Taxonomy" id="329879"/>
    <lineage>
        <taxon>Eukaryota</taxon>
        <taxon>Fungi</taxon>
        <taxon>Dikarya</taxon>
        <taxon>Ascomycota</taxon>
        <taxon>Pezizomycotina</taxon>
        <taxon>Dothideomycetes</taxon>
        <taxon>Dothideomycetes incertae sedis</taxon>
        <taxon>Cryomyces</taxon>
    </lineage>
</organism>
<evidence type="ECO:0000313" key="2">
    <source>
        <dbReference type="EMBL" id="KAK5201591.1"/>
    </source>
</evidence>
<accession>A0ABR0LPV3</accession>
<name>A0ABR0LPV3_9PEZI</name>
<comment type="caution">
    <text evidence="2">The sequence shown here is derived from an EMBL/GenBank/DDBJ whole genome shotgun (WGS) entry which is preliminary data.</text>
</comment>
<dbReference type="Pfam" id="PF14737">
    <property type="entry name" value="DUF4470"/>
    <property type="match status" value="1"/>
</dbReference>
<protein>
    <recommendedName>
        <fullName evidence="1">DUF4470 domain-containing protein</fullName>
    </recommendedName>
</protein>
<reference evidence="2 3" key="1">
    <citation type="submission" date="2023-08" db="EMBL/GenBank/DDBJ databases">
        <title>Black Yeasts Isolated from many extreme environments.</title>
        <authorList>
            <person name="Coleine C."/>
            <person name="Stajich J.E."/>
            <person name="Selbmann L."/>
        </authorList>
    </citation>
    <scope>NUCLEOTIDE SEQUENCE [LARGE SCALE GENOMIC DNA]</scope>
    <source>
        <strain evidence="2 3">CCFEE 536</strain>
    </source>
</reference>
<evidence type="ECO:0000259" key="1">
    <source>
        <dbReference type="Pfam" id="PF14737"/>
    </source>
</evidence>
<keyword evidence="3" id="KW-1185">Reference proteome</keyword>
<dbReference type="InterPro" id="IPR027974">
    <property type="entry name" value="DUF4470"/>
</dbReference>